<organism evidence="2 3">
    <name type="scientific">Candidatus Colwellbacteria bacterium RBG_13_48_8</name>
    <dbReference type="NCBI Taxonomy" id="1797685"/>
    <lineage>
        <taxon>Bacteria</taxon>
        <taxon>Candidatus Colwelliibacteriota</taxon>
    </lineage>
</organism>
<name>A0A1G1YX76_9BACT</name>
<evidence type="ECO:0008006" key="4">
    <source>
        <dbReference type="Google" id="ProtNLM"/>
    </source>
</evidence>
<feature type="transmembrane region" description="Helical" evidence="1">
    <location>
        <begin position="172"/>
        <end position="191"/>
    </location>
</feature>
<dbReference type="Proteomes" id="UP000177062">
    <property type="component" value="Unassembled WGS sequence"/>
</dbReference>
<keyword evidence="1" id="KW-0472">Membrane</keyword>
<evidence type="ECO:0000256" key="1">
    <source>
        <dbReference type="SAM" id="Phobius"/>
    </source>
</evidence>
<proteinExistence type="predicted"/>
<accession>A0A1G1YX76</accession>
<evidence type="ECO:0000313" key="3">
    <source>
        <dbReference type="Proteomes" id="UP000177062"/>
    </source>
</evidence>
<keyword evidence="1" id="KW-0812">Transmembrane</keyword>
<gene>
    <name evidence="2" type="ORF">A2Y84_00740</name>
</gene>
<dbReference type="EMBL" id="MHIT01000013">
    <property type="protein sequence ID" value="OGY56963.1"/>
    <property type="molecule type" value="Genomic_DNA"/>
</dbReference>
<dbReference type="AlphaFoldDB" id="A0A1G1YX76"/>
<keyword evidence="1" id="KW-1133">Transmembrane helix</keyword>
<feature type="transmembrane region" description="Helical" evidence="1">
    <location>
        <begin position="70"/>
        <end position="90"/>
    </location>
</feature>
<feature type="transmembrane region" description="Helical" evidence="1">
    <location>
        <begin position="139"/>
        <end position="160"/>
    </location>
</feature>
<feature type="transmembrane region" description="Helical" evidence="1">
    <location>
        <begin position="110"/>
        <end position="127"/>
    </location>
</feature>
<reference evidence="2 3" key="1">
    <citation type="journal article" date="2016" name="Nat. Commun.">
        <title>Thousands of microbial genomes shed light on interconnected biogeochemical processes in an aquifer system.</title>
        <authorList>
            <person name="Anantharaman K."/>
            <person name="Brown C.T."/>
            <person name="Hug L.A."/>
            <person name="Sharon I."/>
            <person name="Castelle C.J."/>
            <person name="Probst A.J."/>
            <person name="Thomas B.C."/>
            <person name="Singh A."/>
            <person name="Wilkins M.J."/>
            <person name="Karaoz U."/>
            <person name="Brodie E.L."/>
            <person name="Williams K.H."/>
            <person name="Hubbard S.S."/>
            <person name="Banfield J.F."/>
        </authorList>
    </citation>
    <scope>NUCLEOTIDE SEQUENCE [LARGE SCALE GENOMIC DNA]</scope>
</reference>
<protein>
    <recommendedName>
        <fullName evidence="4">Ferric oxidoreductase domain-containing protein</fullName>
    </recommendedName>
</protein>
<evidence type="ECO:0000313" key="2">
    <source>
        <dbReference type="EMBL" id="OGY56963.1"/>
    </source>
</evidence>
<sequence length="198" mass="22570">MKYLILTLAYLSVLYPLWVWYQGASLVPDRTIIFEIFPALGLLAFVIMWLHIVGGALRGWLGQYIDFDKFVASSSALVLVLLILHPALLLLGIGKPSQWGLVFRFNDARLIWIAIVAWLIFIAYDLAKRHKAREFFIKHWGIIKLVSTLGFFLILAHSLGLGRDLQEGPLRVIWMIYGITAALAAIYTYGVKRILRKE</sequence>
<comment type="caution">
    <text evidence="2">The sequence shown here is derived from an EMBL/GenBank/DDBJ whole genome shotgun (WGS) entry which is preliminary data.</text>
</comment>
<feature type="transmembrane region" description="Helical" evidence="1">
    <location>
        <begin position="32"/>
        <end position="58"/>
    </location>
</feature>